<proteinExistence type="predicted"/>
<keyword evidence="2" id="KW-1185">Reference proteome</keyword>
<evidence type="ECO:0000313" key="2">
    <source>
        <dbReference type="Proteomes" id="UP001141552"/>
    </source>
</evidence>
<comment type="caution">
    <text evidence="1">The sequence shown here is derived from an EMBL/GenBank/DDBJ whole genome shotgun (WGS) entry which is preliminary data.</text>
</comment>
<reference evidence="1" key="2">
    <citation type="journal article" date="2023" name="Plants (Basel)">
        <title>Annotation of the Turnera subulata (Passifloraceae) Draft Genome Reveals the S-Locus Evolved after the Divergence of Turneroideae from Passifloroideae in a Stepwise Manner.</title>
        <authorList>
            <person name="Henning P.M."/>
            <person name="Roalson E.H."/>
            <person name="Mir W."/>
            <person name="McCubbin A.G."/>
            <person name="Shore J.S."/>
        </authorList>
    </citation>
    <scope>NUCLEOTIDE SEQUENCE</scope>
    <source>
        <strain evidence="1">F60SS</strain>
    </source>
</reference>
<dbReference type="Proteomes" id="UP001141552">
    <property type="component" value="Unassembled WGS sequence"/>
</dbReference>
<accession>A0A9Q0F3F1</accession>
<protein>
    <submittedName>
        <fullName evidence="1">Uncharacterized protein</fullName>
    </submittedName>
</protein>
<reference evidence="1" key="1">
    <citation type="submission" date="2022-02" db="EMBL/GenBank/DDBJ databases">
        <authorList>
            <person name="Henning P.M."/>
            <person name="McCubbin A.G."/>
            <person name="Shore J.S."/>
        </authorList>
    </citation>
    <scope>NUCLEOTIDE SEQUENCE</scope>
    <source>
        <strain evidence="1">F60SS</strain>
        <tissue evidence="1">Leaves</tissue>
    </source>
</reference>
<evidence type="ECO:0000313" key="1">
    <source>
        <dbReference type="EMBL" id="KAJ4824213.1"/>
    </source>
</evidence>
<dbReference type="AlphaFoldDB" id="A0A9Q0F3F1"/>
<sequence length="72" mass="8224">MKFFCGSYLALSLACQKEVIAEKRVKLVEFKYSNCPVWLSGRHFVGYTSFFIIKKAKPGFDSEGMLEHLANL</sequence>
<organism evidence="1 2">
    <name type="scientific">Turnera subulata</name>
    <dbReference type="NCBI Taxonomy" id="218843"/>
    <lineage>
        <taxon>Eukaryota</taxon>
        <taxon>Viridiplantae</taxon>
        <taxon>Streptophyta</taxon>
        <taxon>Embryophyta</taxon>
        <taxon>Tracheophyta</taxon>
        <taxon>Spermatophyta</taxon>
        <taxon>Magnoliopsida</taxon>
        <taxon>eudicotyledons</taxon>
        <taxon>Gunneridae</taxon>
        <taxon>Pentapetalae</taxon>
        <taxon>rosids</taxon>
        <taxon>fabids</taxon>
        <taxon>Malpighiales</taxon>
        <taxon>Passifloraceae</taxon>
        <taxon>Turnera</taxon>
    </lineage>
</organism>
<gene>
    <name evidence="1" type="ORF">Tsubulata_013072</name>
</gene>
<name>A0A9Q0F3F1_9ROSI</name>
<dbReference type="PROSITE" id="PS51257">
    <property type="entry name" value="PROKAR_LIPOPROTEIN"/>
    <property type="match status" value="1"/>
</dbReference>
<dbReference type="EMBL" id="JAKUCV010007237">
    <property type="protein sequence ID" value="KAJ4824213.1"/>
    <property type="molecule type" value="Genomic_DNA"/>
</dbReference>